<protein>
    <submittedName>
        <fullName evidence="2">Uncharacterized protein</fullName>
    </submittedName>
</protein>
<dbReference type="EMBL" id="JABCUV010000001">
    <property type="protein sequence ID" value="NMW92352.1"/>
    <property type="molecule type" value="Genomic_DNA"/>
</dbReference>
<evidence type="ECO:0000313" key="2">
    <source>
        <dbReference type="EMBL" id="NMW64614.1"/>
    </source>
</evidence>
<dbReference type="Proteomes" id="UP000582487">
    <property type="component" value="Unassembled WGS sequence"/>
</dbReference>
<evidence type="ECO:0000313" key="4">
    <source>
        <dbReference type="EMBL" id="NMX02837.1"/>
    </source>
</evidence>
<name>A0A7Y0U0F9_9ACTO</name>
<dbReference type="Proteomes" id="UP000578252">
    <property type="component" value="Unassembled WGS sequence"/>
</dbReference>
<evidence type="ECO:0000256" key="1">
    <source>
        <dbReference type="SAM" id="MobiDB-lite"/>
    </source>
</evidence>
<gene>
    <name evidence="3" type="ORF">HHJ74_01285</name>
    <name evidence="4" type="ORF">HHJ77_02520</name>
    <name evidence="2" type="ORF">HHJ78_03485</name>
</gene>
<dbReference type="Proteomes" id="UP000575397">
    <property type="component" value="Unassembled WGS sequence"/>
</dbReference>
<comment type="caution">
    <text evidence="2">The sequence shown here is derived from an EMBL/GenBank/DDBJ whole genome shotgun (WGS) entry which is preliminary data.</text>
</comment>
<evidence type="ECO:0000313" key="7">
    <source>
        <dbReference type="Proteomes" id="UP000582487"/>
    </source>
</evidence>
<reference evidence="5 6" key="1">
    <citation type="submission" date="2020-04" db="EMBL/GenBank/DDBJ databases">
        <title>Antimicrobial susceptibility and clonality of vaginal-derived multi-drug resistant Mobiluncus isolates in China.</title>
        <authorList>
            <person name="Zhang X."/>
        </authorList>
    </citation>
    <scope>NUCLEOTIDE SEQUENCE [LARGE SCALE GENOMIC DNA]</scope>
    <source>
        <strain evidence="4 5">12</strain>
        <strain evidence="2 6">13</strain>
        <strain evidence="3 7">7</strain>
    </source>
</reference>
<accession>A0A7Y0U0F9</accession>
<evidence type="ECO:0000313" key="6">
    <source>
        <dbReference type="Proteomes" id="UP000578252"/>
    </source>
</evidence>
<dbReference type="AlphaFoldDB" id="A0A7Y0U0F9"/>
<sequence>MKRRLLMSTSRKVTRMEPVVMSMRKNIDVILEGLAKAGLVDVPRPTFMKENAAVQSQLDTAVHSSSEPVADSREQCYVLNTREIVVFKFEPMSAQTRQHVITVSYDEIKHSVLIEFSAGEKPDDTGELGNADFQRENSGHDKSSSSVGEPVDIPKPTGEEPRHRAERSVG</sequence>
<evidence type="ECO:0000313" key="5">
    <source>
        <dbReference type="Proteomes" id="UP000575397"/>
    </source>
</evidence>
<feature type="compositionally biased region" description="Basic and acidic residues" evidence="1">
    <location>
        <begin position="133"/>
        <end position="143"/>
    </location>
</feature>
<organism evidence="2 6">
    <name type="scientific">Mobiluncus mulieris</name>
    <dbReference type="NCBI Taxonomy" id="2052"/>
    <lineage>
        <taxon>Bacteria</taxon>
        <taxon>Bacillati</taxon>
        <taxon>Actinomycetota</taxon>
        <taxon>Actinomycetes</taxon>
        <taxon>Actinomycetales</taxon>
        <taxon>Actinomycetaceae</taxon>
        <taxon>Mobiluncus</taxon>
    </lineage>
</organism>
<feature type="compositionally biased region" description="Basic and acidic residues" evidence="1">
    <location>
        <begin position="157"/>
        <end position="170"/>
    </location>
</feature>
<dbReference type="EMBL" id="JABCUR010000002">
    <property type="protein sequence ID" value="NMW64614.1"/>
    <property type="molecule type" value="Genomic_DNA"/>
</dbReference>
<feature type="region of interest" description="Disordered" evidence="1">
    <location>
        <begin position="119"/>
        <end position="170"/>
    </location>
</feature>
<evidence type="ECO:0000313" key="3">
    <source>
        <dbReference type="EMBL" id="NMW92352.1"/>
    </source>
</evidence>
<proteinExistence type="predicted"/>
<dbReference type="EMBL" id="JABCUS010000004">
    <property type="protein sequence ID" value="NMX02837.1"/>
    <property type="molecule type" value="Genomic_DNA"/>
</dbReference>